<feature type="domain" description="MBG" evidence="1">
    <location>
        <begin position="759"/>
        <end position="827"/>
    </location>
</feature>
<sequence length="1048" mass="104574">ANSGTVQARTLAEKEGRILLLADMSHGEVKHGGLLDASAPQSGDGGFIETSAATVTLEAGRKVTTLAANGQTGSWLIDPNDYTIAANGGNLSGAELSADLASTSVTISTATQGTAGGNGDIFVNDAVSWNAATTLTLNAQRNIELNAPITVANAGGGLALNYGGSDYSLGAPVSFIAGSGGSFSVNGQAYTLIHDMAALTAINSTGLSGRYALAKNLDAAGTTYSSALIGASSNSFTGTLAGLGHTISNLSINSVHNDTGLISKLGQYGRVRDIGLVDVNITAGSYSGALVGSADRARVDNVFVTGSVSGYYAGIIGGIVGYSYMTPITNAYFIGQVSGSIRVGGIVGTNYGTVANAYAVAQVSGTGAGVGPLMGYGDPLSNSFYATTDAGGNAISTSGHDNAAGTAKTYTELTQLSTFSGWDIDDAGASGRAWRIYDGNTLPLLRAFLTPVKVLVGDLGSSTYDGNGVSGTTNGYVVPNGVTLSGSGGTLSYSTGADARSYYGDGGSLNITGGYYSSQNGYDIIYDGSYTITPKAITVSADAASKTYGDADPTLGWTANGLVGSDTLGGSLSRVAGENAGSYAINQGTLANANYSITFTGNTLTITPKAITVSADAASKTYGDADPTLGWTANGLVGSDTLNGSLSRVAGENAGSYAINQGTLANANYSITFTGNTLTITPKAITVSADAASKTYGDADPTLGWTANGLVGSDTLGGSLSRVAGENAGSYAINQGTLANANYSITFTGNTLTITPKAITVSADAASKTYGDADPTLGWTANGLVGSDTLSGSVSRDAGENAGSYAINQGTLANANYSISFTGNTLTITPASLTVTASNASKTYDGLAWSGGNGVSYSGFVNGEDASVLSGALSYGGSGQGAVNAGSYGLSASGLTSGNYAISYVDGALTINKAVLTVTAHDASKRYDGQAWSGGNGVGYSGFVNGEDASVLSGSLAFGGSSQGATAAGNYTITPGGLGSGNYLIQFVDGQLQIGRAVTMDGGRVVSAIDPEAVRRAPTLPALAALMAGLGRTSVPLALNQDFIQLAR</sequence>
<dbReference type="InterPro" id="IPR041286">
    <property type="entry name" value="MBG_2"/>
</dbReference>
<accession>A0A4R6DD85</accession>
<dbReference type="AlphaFoldDB" id="A0A4R6DD85"/>
<feature type="domain" description="MBG" evidence="1">
    <location>
        <begin position="916"/>
        <end position="992"/>
    </location>
</feature>
<evidence type="ECO:0000313" key="2">
    <source>
        <dbReference type="EMBL" id="TDN42340.1"/>
    </source>
</evidence>
<keyword evidence="3" id="KW-1185">Reference proteome</keyword>
<dbReference type="RefSeq" id="WP_170212486.1">
    <property type="nucleotide sequence ID" value="NZ_SNVV01000054.1"/>
</dbReference>
<dbReference type="Proteomes" id="UP000295129">
    <property type="component" value="Unassembled WGS sequence"/>
</dbReference>
<organism evidence="2 3">
    <name type="scientific">Azoarcus indigens</name>
    <dbReference type="NCBI Taxonomy" id="29545"/>
    <lineage>
        <taxon>Bacteria</taxon>
        <taxon>Pseudomonadati</taxon>
        <taxon>Pseudomonadota</taxon>
        <taxon>Betaproteobacteria</taxon>
        <taxon>Rhodocyclales</taxon>
        <taxon>Zoogloeaceae</taxon>
        <taxon>Azoarcus</taxon>
    </lineage>
</organism>
<feature type="domain" description="MBG" evidence="1">
    <location>
        <begin position="833"/>
        <end position="910"/>
    </location>
</feature>
<dbReference type="InterPro" id="IPR037160">
    <property type="entry name" value="DNA_Pol_thumb_sf"/>
</dbReference>
<gene>
    <name evidence="2" type="ORF">C7389_1541</name>
</gene>
<dbReference type="Gene3D" id="3.30.160.710">
    <property type="match status" value="3"/>
</dbReference>
<feature type="domain" description="MBG" evidence="1">
    <location>
        <begin position="685"/>
        <end position="753"/>
    </location>
</feature>
<dbReference type="Gene3D" id="3.30.210.10">
    <property type="entry name" value="DNA polymerase, thumb domain"/>
    <property type="match status" value="2"/>
</dbReference>
<feature type="domain" description="MBG" evidence="1">
    <location>
        <begin position="611"/>
        <end position="679"/>
    </location>
</feature>
<dbReference type="Pfam" id="PF18676">
    <property type="entry name" value="MBG_2"/>
    <property type="match status" value="6"/>
</dbReference>
<dbReference type="EMBL" id="SNVV01000054">
    <property type="protein sequence ID" value="TDN42340.1"/>
    <property type="molecule type" value="Genomic_DNA"/>
</dbReference>
<evidence type="ECO:0000259" key="1">
    <source>
        <dbReference type="Pfam" id="PF18676"/>
    </source>
</evidence>
<dbReference type="Gene3D" id="2.160.20.10">
    <property type="entry name" value="Single-stranded right-handed beta-helix, Pectin lyase-like"/>
    <property type="match status" value="1"/>
</dbReference>
<comment type="caution">
    <text evidence="2">The sequence shown here is derived from an EMBL/GenBank/DDBJ whole genome shotgun (WGS) entry which is preliminary data.</text>
</comment>
<protein>
    <recommendedName>
        <fullName evidence="1">MBG domain-containing protein</fullName>
    </recommendedName>
</protein>
<feature type="non-terminal residue" evidence="2">
    <location>
        <position position="1"/>
    </location>
</feature>
<proteinExistence type="predicted"/>
<dbReference type="Gene3D" id="2.160.20.110">
    <property type="match status" value="1"/>
</dbReference>
<reference evidence="2 3" key="1">
    <citation type="submission" date="2019-03" db="EMBL/GenBank/DDBJ databases">
        <title>Genomic Encyclopedia of Type Strains, Phase IV (KMG-IV): sequencing the most valuable type-strain genomes for metagenomic binning, comparative biology and taxonomic classification.</title>
        <authorList>
            <person name="Goeker M."/>
        </authorList>
    </citation>
    <scope>NUCLEOTIDE SEQUENCE [LARGE SCALE GENOMIC DNA]</scope>
    <source>
        <strain evidence="2 3">DSM 12121</strain>
    </source>
</reference>
<name>A0A4R6DD85_9RHOO</name>
<dbReference type="InterPro" id="IPR012334">
    <property type="entry name" value="Pectin_lyas_fold"/>
</dbReference>
<feature type="domain" description="MBG" evidence="1">
    <location>
        <begin position="537"/>
        <end position="605"/>
    </location>
</feature>
<evidence type="ECO:0000313" key="3">
    <source>
        <dbReference type="Proteomes" id="UP000295129"/>
    </source>
</evidence>